<dbReference type="AlphaFoldDB" id="A0A6L7G6Z1"/>
<evidence type="ECO:0000256" key="2">
    <source>
        <dbReference type="ARBA" id="ARBA00022519"/>
    </source>
</evidence>
<proteinExistence type="predicted"/>
<evidence type="ECO:0000259" key="6">
    <source>
        <dbReference type="Pfam" id="PF00149"/>
    </source>
</evidence>
<evidence type="ECO:0000313" key="7">
    <source>
        <dbReference type="EMBL" id="MXN19166.1"/>
    </source>
</evidence>
<dbReference type="GO" id="GO:0046872">
    <property type="term" value="F:metal ion binding"/>
    <property type="evidence" value="ECO:0007669"/>
    <property type="project" value="UniProtKB-KW"/>
</dbReference>
<gene>
    <name evidence="7" type="ORF">GR170_15090</name>
</gene>
<dbReference type="Gene3D" id="3.60.21.10">
    <property type="match status" value="1"/>
</dbReference>
<dbReference type="GO" id="GO:0016020">
    <property type="term" value="C:membrane"/>
    <property type="evidence" value="ECO:0007669"/>
    <property type="project" value="GOC"/>
</dbReference>
<dbReference type="InterPro" id="IPR029052">
    <property type="entry name" value="Metallo-depent_PP-like"/>
</dbReference>
<dbReference type="Pfam" id="PF00149">
    <property type="entry name" value="Metallophos"/>
    <property type="match status" value="1"/>
</dbReference>
<keyword evidence="3" id="KW-0479">Metal-binding</keyword>
<feature type="domain" description="Calcineurin-like phosphoesterase" evidence="6">
    <location>
        <begin position="15"/>
        <end position="213"/>
    </location>
</feature>
<sequence>MAFDAPRASGRELVRTVFLSDFHLGARSAQTDRILRFLRRFQAEKIYLVGDIFDIWHGGKVHWDDTHDAIIMELVGHAERGAEVIYLTGNHDAMLRRAEQSPIRQWTMAETAIHHSADGRRYLVVHGDQCDPRMLRWHFMTRFGSRVDGTARAANDLLRRIRNLPEAQRTFLEWGIDRVHSFLAMGPRFEARVTELARAHGCDGVVCGHSHQPALRESQGFLFANCGDWVDSQTGLVELSNGTMRLLNEAEEPAPAIAAARPEPLSEGSIWKASS</sequence>
<dbReference type="Proteomes" id="UP000477911">
    <property type="component" value="Unassembled WGS sequence"/>
</dbReference>
<evidence type="ECO:0000313" key="8">
    <source>
        <dbReference type="Proteomes" id="UP000477911"/>
    </source>
</evidence>
<evidence type="ECO:0000256" key="4">
    <source>
        <dbReference type="ARBA" id="ARBA00023136"/>
    </source>
</evidence>
<dbReference type="EMBL" id="WUMU01000017">
    <property type="protein sequence ID" value="MXN19166.1"/>
    <property type="molecule type" value="Genomic_DNA"/>
</dbReference>
<dbReference type="PANTHER" id="PTHR34990">
    <property type="entry name" value="UDP-2,3-DIACYLGLUCOSAMINE HYDROLASE-RELATED"/>
    <property type="match status" value="1"/>
</dbReference>
<accession>A0A6L7G6Z1</accession>
<name>A0A6L7G6Z1_9RHOB</name>
<keyword evidence="4" id="KW-0472">Membrane</keyword>
<organism evidence="7 8">
    <name type="scientific">Pseudooceanicola albus</name>
    <dbReference type="NCBI Taxonomy" id="2692189"/>
    <lineage>
        <taxon>Bacteria</taxon>
        <taxon>Pseudomonadati</taxon>
        <taxon>Pseudomonadota</taxon>
        <taxon>Alphaproteobacteria</taxon>
        <taxon>Rhodobacterales</taxon>
        <taxon>Paracoccaceae</taxon>
        <taxon>Pseudooceanicola</taxon>
    </lineage>
</organism>
<evidence type="ECO:0000256" key="5">
    <source>
        <dbReference type="ARBA" id="ARBA00023211"/>
    </source>
</evidence>
<keyword evidence="2" id="KW-0997">Cell inner membrane</keyword>
<keyword evidence="8" id="KW-1185">Reference proteome</keyword>
<dbReference type="CDD" id="cd07398">
    <property type="entry name" value="MPP_YbbF-LpxH"/>
    <property type="match status" value="1"/>
</dbReference>
<dbReference type="GO" id="GO:0009245">
    <property type="term" value="P:lipid A biosynthetic process"/>
    <property type="evidence" value="ECO:0007669"/>
    <property type="project" value="TreeGrafter"/>
</dbReference>
<dbReference type="InterPro" id="IPR004843">
    <property type="entry name" value="Calcineurin-like_PHP"/>
</dbReference>
<comment type="caution">
    <text evidence="7">The sequence shown here is derived from an EMBL/GenBank/DDBJ whole genome shotgun (WGS) entry which is preliminary data.</text>
</comment>
<keyword evidence="1" id="KW-1003">Cell membrane</keyword>
<reference evidence="7 8" key="1">
    <citation type="submission" date="2019-12" db="EMBL/GenBank/DDBJ databases">
        <authorList>
            <person name="Li M."/>
        </authorList>
    </citation>
    <scope>NUCLEOTIDE SEQUENCE [LARGE SCALE GENOMIC DNA]</scope>
    <source>
        <strain evidence="7 8">GBMRC 2024</strain>
    </source>
</reference>
<dbReference type="SUPFAM" id="SSF56300">
    <property type="entry name" value="Metallo-dependent phosphatases"/>
    <property type="match status" value="1"/>
</dbReference>
<evidence type="ECO:0000256" key="3">
    <source>
        <dbReference type="ARBA" id="ARBA00022723"/>
    </source>
</evidence>
<keyword evidence="5" id="KW-0464">Manganese</keyword>
<dbReference type="PANTHER" id="PTHR34990:SF2">
    <property type="entry name" value="BLL8164 PROTEIN"/>
    <property type="match status" value="1"/>
</dbReference>
<evidence type="ECO:0000256" key="1">
    <source>
        <dbReference type="ARBA" id="ARBA00022475"/>
    </source>
</evidence>
<dbReference type="InterPro" id="IPR043461">
    <property type="entry name" value="LpxH-like"/>
</dbReference>
<protein>
    <submittedName>
        <fullName evidence="7">UDP-2,3-diacylglucosamine diphosphatase</fullName>
    </submittedName>
</protein>
<dbReference type="RefSeq" id="WP_160895294.1">
    <property type="nucleotide sequence ID" value="NZ_WUMU01000017.1"/>
</dbReference>
<dbReference type="GO" id="GO:0008758">
    <property type="term" value="F:UDP-2,3-diacylglucosamine hydrolase activity"/>
    <property type="evidence" value="ECO:0007669"/>
    <property type="project" value="TreeGrafter"/>
</dbReference>